<sequence>MHRLTHSLATAGCSSTRAVRFAASSWRSTAATAVSPRPLLATASRRRNIHVRVPLPYKIEDGMGDFLPPAALKVIAEDYQQGLLDRLNEQIKGTKFENLSVAQIVISTAPHESQTLAFNYASLALNNSFFLHHLKPPTARAPNHESALTGKLLSHERTHRLAGAITAQLGSLADLKTYVAAAAQGMNSGGGAGGFVWLVTDALGRLGVVATYGAGTLLVAERRQSLLAWDGTELGGVYQPATPPPPPSGRTQHAAPAQARALSTSARASGSVRPTNVWSDPPLAPSDAGAVAGSDGTYGASEAPAALDALGKTLYPLFCVSVHEHAWMAAGYGVWGMETYLERFWTCLNWVAVREAYARYAVRK</sequence>
<dbReference type="Proteomes" id="UP001201163">
    <property type="component" value="Unassembled WGS sequence"/>
</dbReference>
<gene>
    <name evidence="3" type="ORF">EDB92DRAFT_1879859</name>
    <name evidence="2" type="ORF">EDB92DRAFT_1912783</name>
</gene>
<dbReference type="EMBL" id="JAKELL010000055">
    <property type="protein sequence ID" value="KAH8986342.1"/>
    <property type="molecule type" value="Genomic_DNA"/>
</dbReference>
<dbReference type="SUPFAM" id="SSF54719">
    <property type="entry name" value="Fe,Mn superoxide dismutase (SOD), C-terminal domain"/>
    <property type="match status" value="1"/>
</dbReference>
<dbReference type="PANTHER" id="PTHR42769:SF3">
    <property type="entry name" value="SUPEROXIDE DISMUTASE [FE] 2, CHLOROPLASTIC"/>
    <property type="match status" value="1"/>
</dbReference>
<evidence type="ECO:0000313" key="4">
    <source>
        <dbReference type="Proteomes" id="UP001201163"/>
    </source>
</evidence>
<accession>A0AAD4LA77</accession>
<dbReference type="SUPFAM" id="SSF46609">
    <property type="entry name" value="Fe,Mn superoxide dismutase (SOD), N-terminal domain"/>
    <property type="match status" value="1"/>
</dbReference>
<dbReference type="Gene3D" id="3.55.40.20">
    <property type="entry name" value="Iron/manganese superoxide dismutase, C-terminal domain"/>
    <property type="match status" value="1"/>
</dbReference>
<comment type="caution">
    <text evidence="3">The sequence shown here is derived from an EMBL/GenBank/DDBJ whole genome shotgun (WGS) entry which is preliminary data.</text>
</comment>
<dbReference type="GO" id="GO:0004784">
    <property type="term" value="F:superoxide dismutase activity"/>
    <property type="evidence" value="ECO:0007669"/>
    <property type="project" value="TreeGrafter"/>
</dbReference>
<proteinExistence type="predicted"/>
<feature type="compositionally biased region" description="Polar residues" evidence="1">
    <location>
        <begin position="261"/>
        <end position="278"/>
    </location>
</feature>
<protein>
    <recommendedName>
        <fullName evidence="5">Manganese superoxide dismutase</fullName>
    </recommendedName>
</protein>
<dbReference type="EMBL" id="JAKELL010000258">
    <property type="protein sequence ID" value="KAH8977979.1"/>
    <property type="molecule type" value="Genomic_DNA"/>
</dbReference>
<feature type="region of interest" description="Disordered" evidence="1">
    <location>
        <begin position="237"/>
        <end position="295"/>
    </location>
</feature>
<keyword evidence="4" id="KW-1185">Reference proteome</keyword>
<evidence type="ECO:0008006" key="5">
    <source>
        <dbReference type="Google" id="ProtNLM"/>
    </source>
</evidence>
<name>A0AAD4LA77_9AGAM</name>
<evidence type="ECO:0000256" key="1">
    <source>
        <dbReference type="SAM" id="MobiDB-lite"/>
    </source>
</evidence>
<dbReference type="InterPro" id="IPR036324">
    <property type="entry name" value="Mn/Fe_SOD_N_sf"/>
</dbReference>
<evidence type="ECO:0000313" key="2">
    <source>
        <dbReference type="EMBL" id="KAH8977979.1"/>
    </source>
</evidence>
<organism evidence="3 4">
    <name type="scientific">Lactarius akahatsu</name>
    <dbReference type="NCBI Taxonomy" id="416441"/>
    <lineage>
        <taxon>Eukaryota</taxon>
        <taxon>Fungi</taxon>
        <taxon>Dikarya</taxon>
        <taxon>Basidiomycota</taxon>
        <taxon>Agaricomycotina</taxon>
        <taxon>Agaricomycetes</taxon>
        <taxon>Russulales</taxon>
        <taxon>Russulaceae</taxon>
        <taxon>Lactarius</taxon>
    </lineage>
</organism>
<reference evidence="3" key="1">
    <citation type="submission" date="2022-01" db="EMBL/GenBank/DDBJ databases">
        <title>Comparative genomics reveals a dynamic genome evolution in the ectomycorrhizal milk-cap (Lactarius) mushrooms.</title>
        <authorList>
            <consortium name="DOE Joint Genome Institute"/>
            <person name="Lebreton A."/>
            <person name="Tang N."/>
            <person name="Kuo A."/>
            <person name="LaButti K."/>
            <person name="Drula E."/>
            <person name="Barry K."/>
            <person name="Clum A."/>
            <person name="Lipzen A."/>
            <person name="Mousain D."/>
            <person name="Ng V."/>
            <person name="Wang R."/>
            <person name="Wang X."/>
            <person name="Dai Y."/>
            <person name="Henrissat B."/>
            <person name="Grigoriev I.V."/>
            <person name="Guerin-Laguette A."/>
            <person name="Yu F."/>
            <person name="Martin F.M."/>
        </authorList>
    </citation>
    <scope>NUCLEOTIDE SEQUENCE</scope>
    <source>
        <strain evidence="3">QP</strain>
    </source>
</reference>
<dbReference type="AlphaFoldDB" id="A0AAD4LA77"/>
<dbReference type="InterPro" id="IPR036314">
    <property type="entry name" value="SOD_C_sf"/>
</dbReference>
<evidence type="ECO:0000313" key="3">
    <source>
        <dbReference type="EMBL" id="KAH8986342.1"/>
    </source>
</evidence>
<dbReference type="PANTHER" id="PTHR42769">
    <property type="entry name" value="SUPEROXIDE DISMUTASE"/>
    <property type="match status" value="1"/>
</dbReference>